<evidence type="ECO:0000313" key="3">
    <source>
        <dbReference type="Proteomes" id="UP000233837"/>
    </source>
</evidence>
<name>A0A2I0WVB3_9ASPA</name>
<gene>
    <name evidence="2" type="ORF">MA16_Dca000927</name>
</gene>
<dbReference type="PANTHER" id="PTHR33696">
    <property type="entry name" value="T22J18.15-RELATED"/>
    <property type="match status" value="1"/>
</dbReference>
<protein>
    <submittedName>
        <fullName evidence="2">Uncharacterized protein</fullName>
    </submittedName>
</protein>
<evidence type="ECO:0000313" key="2">
    <source>
        <dbReference type="EMBL" id="PKU79581.1"/>
    </source>
</evidence>
<sequence>MKKTPSLTFLAAGESPDIDAPTIHPLSQRTQSFPFSSPLRSASSSTVPFSWEHEPGIPKNPRKPYFNSNPDRIPLPPPIRFDSIKTLSEADPFAAALAECAKETPPADPELEEFLRRRSAARRRRTAVLSPGSGLSLSGLYVSCKAAAAACSVVESTVRVPRTGSVNRRLG</sequence>
<proteinExistence type="predicted"/>
<dbReference type="OrthoDB" id="1925896at2759"/>
<dbReference type="EMBL" id="KZ502442">
    <property type="protein sequence ID" value="PKU79581.1"/>
    <property type="molecule type" value="Genomic_DNA"/>
</dbReference>
<reference evidence="2 3" key="1">
    <citation type="journal article" date="2016" name="Sci. Rep.">
        <title>The Dendrobium catenatum Lindl. genome sequence provides insights into polysaccharide synthase, floral development and adaptive evolution.</title>
        <authorList>
            <person name="Zhang G.Q."/>
            <person name="Xu Q."/>
            <person name="Bian C."/>
            <person name="Tsai W.C."/>
            <person name="Yeh C.M."/>
            <person name="Liu K.W."/>
            <person name="Yoshida K."/>
            <person name="Zhang L.S."/>
            <person name="Chang S.B."/>
            <person name="Chen F."/>
            <person name="Shi Y."/>
            <person name="Su Y.Y."/>
            <person name="Zhang Y.Q."/>
            <person name="Chen L.J."/>
            <person name="Yin Y."/>
            <person name="Lin M."/>
            <person name="Huang H."/>
            <person name="Deng H."/>
            <person name="Wang Z.W."/>
            <person name="Zhu S.L."/>
            <person name="Zhao X."/>
            <person name="Deng C."/>
            <person name="Niu S.C."/>
            <person name="Huang J."/>
            <person name="Wang M."/>
            <person name="Liu G.H."/>
            <person name="Yang H.J."/>
            <person name="Xiao X.J."/>
            <person name="Hsiao Y.Y."/>
            <person name="Wu W.L."/>
            <person name="Chen Y.Y."/>
            <person name="Mitsuda N."/>
            <person name="Ohme-Takagi M."/>
            <person name="Luo Y.B."/>
            <person name="Van de Peer Y."/>
            <person name="Liu Z.J."/>
        </authorList>
    </citation>
    <scope>NUCLEOTIDE SEQUENCE [LARGE SCALE GENOMIC DNA]</scope>
    <source>
        <tissue evidence="2">The whole plant</tissue>
    </source>
</reference>
<feature type="compositionally biased region" description="Low complexity" evidence="1">
    <location>
        <begin position="32"/>
        <end position="45"/>
    </location>
</feature>
<feature type="region of interest" description="Disordered" evidence="1">
    <location>
        <begin position="1"/>
        <end position="73"/>
    </location>
</feature>
<evidence type="ECO:0000256" key="1">
    <source>
        <dbReference type="SAM" id="MobiDB-lite"/>
    </source>
</evidence>
<reference evidence="2 3" key="2">
    <citation type="journal article" date="2017" name="Nature">
        <title>The Apostasia genome and the evolution of orchids.</title>
        <authorList>
            <person name="Zhang G.Q."/>
            <person name="Liu K.W."/>
            <person name="Li Z."/>
            <person name="Lohaus R."/>
            <person name="Hsiao Y.Y."/>
            <person name="Niu S.C."/>
            <person name="Wang J.Y."/>
            <person name="Lin Y.C."/>
            <person name="Xu Q."/>
            <person name="Chen L.J."/>
            <person name="Yoshida K."/>
            <person name="Fujiwara S."/>
            <person name="Wang Z.W."/>
            <person name="Zhang Y.Q."/>
            <person name="Mitsuda N."/>
            <person name="Wang M."/>
            <person name="Liu G.H."/>
            <person name="Pecoraro L."/>
            <person name="Huang H.X."/>
            <person name="Xiao X.J."/>
            <person name="Lin M."/>
            <person name="Wu X.Y."/>
            <person name="Wu W.L."/>
            <person name="Chen Y.Y."/>
            <person name="Chang S.B."/>
            <person name="Sakamoto S."/>
            <person name="Ohme-Takagi M."/>
            <person name="Yagi M."/>
            <person name="Zeng S.J."/>
            <person name="Shen C.Y."/>
            <person name="Yeh C.M."/>
            <person name="Luo Y.B."/>
            <person name="Tsai W.C."/>
            <person name="Van de Peer Y."/>
            <person name="Liu Z.J."/>
        </authorList>
    </citation>
    <scope>NUCLEOTIDE SEQUENCE [LARGE SCALE GENOMIC DNA]</scope>
    <source>
        <tissue evidence="2">The whole plant</tissue>
    </source>
</reference>
<keyword evidence="3" id="KW-1185">Reference proteome</keyword>
<dbReference type="Proteomes" id="UP000233837">
    <property type="component" value="Unassembled WGS sequence"/>
</dbReference>
<dbReference type="PANTHER" id="PTHR33696:SF1">
    <property type="entry name" value="T22J18.15"/>
    <property type="match status" value="1"/>
</dbReference>
<dbReference type="Pfam" id="PF05097">
    <property type="entry name" value="DUF688"/>
    <property type="match status" value="1"/>
</dbReference>
<dbReference type="AlphaFoldDB" id="A0A2I0WVB3"/>
<organism evidence="2 3">
    <name type="scientific">Dendrobium catenatum</name>
    <dbReference type="NCBI Taxonomy" id="906689"/>
    <lineage>
        <taxon>Eukaryota</taxon>
        <taxon>Viridiplantae</taxon>
        <taxon>Streptophyta</taxon>
        <taxon>Embryophyta</taxon>
        <taxon>Tracheophyta</taxon>
        <taxon>Spermatophyta</taxon>
        <taxon>Magnoliopsida</taxon>
        <taxon>Liliopsida</taxon>
        <taxon>Asparagales</taxon>
        <taxon>Orchidaceae</taxon>
        <taxon>Epidendroideae</taxon>
        <taxon>Malaxideae</taxon>
        <taxon>Dendrobiinae</taxon>
        <taxon>Dendrobium</taxon>
    </lineage>
</organism>
<dbReference type="InterPro" id="IPR007789">
    <property type="entry name" value="DUF688"/>
</dbReference>
<accession>A0A2I0WVB3</accession>